<accession>A0A646QCE8</accession>
<dbReference type="AlphaFoldDB" id="A0A646QCE8"/>
<dbReference type="InterPro" id="IPR013216">
    <property type="entry name" value="Methyltransf_11"/>
</dbReference>
<proteinExistence type="predicted"/>
<name>A0A646QCE8_9MYRI</name>
<dbReference type="Pfam" id="PF08241">
    <property type="entry name" value="Methyltransf_11"/>
    <property type="match status" value="1"/>
</dbReference>
<dbReference type="CDD" id="cd02440">
    <property type="entry name" value="AdoMet_MTases"/>
    <property type="match status" value="1"/>
</dbReference>
<evidence type="ECO:0000259" key="1">
    <source>
        <dbReference type="Pfam" id="PF08241"/>
    </source>
</evidence>
<organism evidence="2">
    <name type="scientific">Hemiscolopendra marginata</name>
    <dbReference type="NCBI Taxonomy" id="943146"/>
    <lineage>
        <taxon>Eukaryota</taxon>
        <taxon>Metazoa</taxon>
        <taxon>Ecdysozoa</taxon>
        <taxon>Arthropoda</taxon>
        <taxon>Myriapoda</taxon>
        <taxon>Chilopoda</taxon>
        <taxon>Pleurostigmophora</taxon>
        <taxon>Scolopendromorpha</taxon>
        <taxon>Scolopendridae</taxon>
        <taxon>Hemiscolopendra</taxon>
    </lineage>
</organism>
<dbReference type="SUPFAM" id="SSF53335">
    <property type="entry name" value="S-adenosyl-L-methionine-dependent methyltransferases"/>
    <property type="match status" value="1"/>
</dbReference>
<feature type="domain" description="Methyltransferase type 11" evidence="1">
    <location>
        <begin position="67"/>
        <end position="160"/>
    </location>
</feature>
<dbReference type="InterPro" id="IPR029063">
    <property type="entry name" value="SAM-dependent_MTases_sf"/>
</dbReference>
<sequence>MREEYNANLKCHRQGISHEEMVSNYNSWAAKYDWDLRPGIYNGPEIITKFMAEYYFSDIRETLKIIDVAAGTGRVGEELKKYGFKNVDALEPSDKMLEIAKLKKTYKNYHIESLSSHKTKINDDSYDCLISSGGMGEGHIPTAALQEMIRIVRPGGSLFIVMREEYLKEVKEYNGKLEPFMEELTEKQLWRRKSRIVVPNYSFQKNGVVFIYEIL</sequence>
<evidence type="ECO:0000313" key="2">
    <source>
        <dbReference type="EMBL" id="MUP40187.1"/>
    </source>
</evidence>
<dbReference type="Gene3D" id="3.40.50.150">
    <property type="entry name" value="Vaccinia Virus protein VP39"/>
    <property type="match status" value="1"/>
</dbReference>
<protein>
    <submittedName>
        <fullName evidence="2">Williams-Beuren syndrome chromosomal region 27</fullName>
    </submittedName>
</protein>
<reference evidence="2" key="1">
    <citation type="submission" date="2018-11" db="EMBL/GenBank/DDBJ databases">
        <title>Venom-gland transcriptomics and venom proteomics of the Florida green centipede (Hemiscolopendra marginata) reveal sex-based variation in a centipede venom.</title>
        <authorList>
            <person name="Nystrom G.S."/>
            <person name="Ward M.J."/>
            <person name="Ellsworth S.A."/>
            <person name="Rokyta D.R."/>
        </authorList>
    </citation>
    <scope>NUCLEOTIDE SEQUENCE</scope>
    <source>
        <tissue evidence="2">Venom gland</tissue>
    </source>
</reference>
<dbReference type="EMBL" id="GHBY01000010">
    <property type="protein sequence ID" value="MUP40187.1"/>
    <property type="molecule type" value="Transcribed_RNA"/>
</dbReference>
<dbReference type="PANTHER" id="PTHR43591">
    <property type="entry name" value="METHYLTRANSFERASE"/>
    <property type="match status" value="1"/>
</dbReference>
<dbReference type="PANTHER" id="PTHR43591:SF101">
    <property type="entry name" value="METHYLTRANSFERASE-LIKE PROTEIN 27"/>
    <property type="match status" value="1"/>
</dbReference>
<dbReference type="GO" id="GO:0008757">
    <property type="term" value="F:S-adenosylmethionine-dependent methyltransferase activity"/>
    <property type="evidence" value="ECO:0007669"/>
    <property type="project" value="InterPro"/>
</dbReference>